<comment type="caution">
    <text evidence="2">The sequence shown here is derived from an EMBL/GenBank/DDBJ whole genome shotgun (WGS) entry which is preliminary data.</text>
</comment>
<dbReference type="CDD" id="cd01949">
    <property type="entry name" value="GGDEF"/>
    <property type="match status" value="1"/>
</dbReference>
<dbReference type="SUPFAM" id="SSF52172">
    <property type="entry name" value="CheY-like"/>
    <property type="match status" value="1"/>
</dbReference>
<dbReference type="InterPro" id="IPR052155">
    <property type="entry name" value="Biofilm_reg_signaling"/>
</dbReference>
<dbReference type="NCBIfam" id="TIGR00254">
    <property type="entry name" value="GGDEF"/>
    <property type="match status" value="1"/>
</dbReference>
<dbReference type="InterPro" id="IPR029787">
    <property type="entry name" value="Nucleotide_cyclase"/>
</dbReference>
<name>A0ABU5DVI4_9PROT</name>
<evidence type="ECO:0000313" key="2">
    <source>
        <dbReference type="EMBL" id="MDY0871228.1"/>
    </source>
</evidence>
<sequence length="308" mass="32928">MASDTPAFSMVDTAVTLVALTGDADLAGRIKQYAQDAAQEPLTLSVVGDPEKASRALAEAGILGVALYDLRGGGTNHHNLLAAIPIISRSGPVIGLVDSEASQVAQGALAAGATDVLAIADLSGPLLRRAVRYALARRESERKLTRLRLFDPITSLPSQILFWEILSLAVRRAKRNRDFFAVLLVDIENLPDGHGEDGPYRDLAMRELAERITPILRSSDTIARFEQQQLAILAESMPRVEDIQIVAEKIIEEFVKPLDAGGGPLSVNVAIGISLYPTSATGAEGLLSRATDAMLQARDHGSNLFVFA</sequence>
<dbReference type="Gene3D" id="3.30.70.270">
    <property type="match status" value="1"/>
</dbReference>
<dbReference type="Proteomes" id="UP001271769">
    <property type="component" value="Unassembled WGS sequence"/>
</dbReference>
<organism evidence="2 3">
    <name type="scientific">Dongia rigui</name>
    <dbReference type="NCBI Taxonomy" id="940149"/>
    <lineage>
        <taxon>Bacteria</taxon>
        <taxon>Pseudomonadati</taxon>
        <taxon>Pseudomonadota</taxon>
        <taxon>Alphaproteobacteria</taxon>
        <taxon>Rhodospirillales</taxon>
        <taxon>Dongiaceae</taxon>
        <taxon>Dongia</taxon>
    </lineage>
</organism>
<dbReference type="InterPro" id="IPR000160">
    <property type="entry name" value="GGDEF_dom"/>
</dbReference>
<dbReference type="PROSITE" id="PS50887">
    <property type="entry name" value="GGDEF"/>
    <property type="match status" value="1"/>
</dbReference>
<reference evidence="2 3" key="1">
    <citation type="journal article" date="2013" name="Antonie Van Leeuwenhoek">
        <title>Dongia rigui sp. nov., isolated from freshwater of a large wetland in Korea.</title>
        <authorList>
            <person name="Baik K.S."/>
            <person name="Hwang Y.M."/>
            <person name="Choi J.S."/>
            <person name="Kwon J."/>
            <person name="Seong C.N."/>
        </authorList>
    </citation>
    <scope>NUCLEOTIDE SEQUENCE [LARGE SCALE GENOMIC DNA]</scope>
    <source>
        <strain evidence="2 3">04SU4-P</strain>
    </source>
</reference>
<proteinExistence type="predicted"/>
<feature type="domain" description="GGDEF" evidence="1">
    <location>
        <begin position="178"/>
        <end position="308"/>
    </location>
</feature>
<accession>A0ABU5DVI4</accession>
<dbReference type="InterPro" id="IPR011006">
    <property type="entry name" value="CheY-like_superfamily"/>
</dbReference>
<dbReference type="PANTHER" id="PTHR44757:SF2">
    <property type="entry name" value="BIOFILM ARCHITECTURE MAINTENANCE PROTEIN MBAA"/>
    <property type="match status" value="1"/>
</dbReference>
<dbReference type="InterPro" id="IPR043128">
    <property type="entry name" value="Rev_trsase/Diguanyl_cyclase"/>
</dbReference>
<dbReference type="RefSeq" id="WP_320499602.1">
    <property type="nucleotide sequence ID" value="NZ_JAXCLX010000001.1"/>
</dbReference>
<dbReference type="SUPFAM" id="SSF55073">
    <property type="entry name" value="Nucleotide cyclase"/>
    <property type="match status" value="1"/>
</dbReference>
<keyword evidence="3" id="KW-1185">Reference proteome</keyword>
<dbReference type="Pfam" id="PF00990">
    <property type="entry name" value="GGDEF"/>
    <property type="match status" value="1"/>
</dbReference>
<evidence type="ECO:0000259" key="1">
    <source>
        <dbReference type="PROSITE" id="PS50887"/>
    </source>
</evidence>
<dbReference type="PANTHER" id="PTHR44757">
    <property type="entry name" value="DIGUANYLATE CYCLASE DGCP"/>
    <property type="match status" value="1"/>
</dbReference>
<dbReference type="EMBL" id="JAXCLX010000001">
    <property type="protein sequence ID" value="MDY0871228.1"/>
    <property type="molecule type" value="Genomic_DNA"/>
</dbReference>
<evidence type="ECO:0000313" key="3">
    <source>
        <dbReference type="Proteomes" id="UP001271769"/>
    </source>
</evidence>
<dbReference type="SMART" id="SM00267">
    <property type="entry name" value="GGDEF"/>
    <property type="match status" value="1"/>
</dbReference>
<protein>
    <submittedName>
        <fullName evidence="2">GGDEF domain-containing protein</fullName>
    </submittedName>
</protein>
<gene>
    <name evidence="2" type="ORF">SMD31_04825</name>
</gene>